<protein>
    <submittedName>
        <fullName evidence="2">Ribose 5-phosphate isomerase B</fullName>
    </submittedName>
</protein>
<dbReference type="SUPFAM" id="SSF89623">
    <property type="entry name" value="Ribose/Galactose isomerase RpiB/AlsB"/>
    <property type="match status" value="1"/>
</dbReference>
<dbReference type="GO" id="GO:0009052">
    <property type="term" value="P:pentose-phosphate shunt, non-oxidative branch"/>
    <property type="evidence" value="ECO:0007669"/>
    <property type="project" value="TreeGrafter"/>
</dbReference>
<comment type="similarity">
    <text evidence="1">Belongs to the LacAB/RpiB family.</text>
</comment>
<dbReference type="PIRSF" id="PIRSF005384">
    <property type="entry name" value="RpiB_LacA_B"/>
    <property type="match status" value="1"/>
</dbReference>
<dbReference type="PANTHER" id="PTHR30345:SF0">
    <property type="entry name" value="DNA DAMAGE-REPAIR_TOLERATION PROTEIN DRT102"/>
    <property type="match status" value="1"/>
</dbReference>
<proteinExistence type="inferred from homology"/>
<dbReference type="GO" id="GO:0004751">
    <property type="term" value="F:ribose-5-phosphate isomerase activity"/>
    <property type="evidence" value="ECO:0007669"/>
    <property type="project" value="TreeGrafter"/>
</dbReference>
<dbReference type="NCBIfam" id="NF004051">
    <property type="entry name" value="PRK05571.1"/>
    <property type="match status" value="1"/>
</dbReference>
<dbReference type="EMBL" id="FWXV01000008">
    <property type="protein sequence ID" value="SMD22467.1"/>
    <property type="molecule type" value="Genomic_DNA"/>
</dbReference>
<dbReference type="OrthoDB" id="1778624at2"/>
<reference evidence="2 3" key="1">
    <citation type="submission" date="2017-04" db="EMBL/GenBank/DDBJ databases">
        <authorList>
            <person name="Afonso C.L."/>
            <person name="Miller P.J."/>
            <person name="Scott M.A."/>
            <person name="Spackman E."/>
            <person name="Goraichik I."/>
            <person name="Dimitrov K.M."/>
            <person name="Suarez D.L."/>
            <person name="Swayne D.E."/>
        </authorList>
    </citation>
    <scope>NUCLEOTIDE SEQUENCE [LARGE SCALE GENOMIC DNA]</scope>
    <source>
        <strain evidence="2 3">DSM 43828</strain>
    </source>
</reference>
<dbReference type="AlphaFoldDB" id="A0A1Y5XZE7"/>
<evidence type="ECO:0000313" key="2">
    <source>
        <dbReference type="EMBL" id="SMD22467.1"/>
    </source>
</evidence>
<keyword evidence="3" id="KW-1185">Reference proteome</keyword>
<accession>A0A1Y5XZE7</accession>
<dbReference type="RefSeq" id="WP_143446852.1">
    <property type="nucleotide sequence ID" value="NZ_FWXV01000008.1"/>
</dbReference>
<dbReference type="Pfam" id="PF02502">
    <property type="entry name" value="LacAB_rpiB"/>
    <property type="match status" value="1"/>
</dbReference>
<dbReference type="Proteomes" id="UP000192674">
    <property type="component" value="Unassembled WGS sequence"/>
</dbReference>
<name>A0A1Y5XZE7_KIBAR</name>
<dbReference type="PANTHER" id="PTHR30345">
    <property type="entry name" value="RIBOSE-5-PHOSPHATE ISOMERASE B"/>
    <property type="match status" value="1"/>
</dbReference>
<dbReference type="Gene3D" id="3.40.1400.10">
    <property type="entry name" value="Sugar-phosphate isomerase, RpiB/LacA/LacB"/>
    <property type="match status" value="1"/>
</dbReference>
<keyword evidence="2" id="KW-0413">Isomerase</keyword>
<dbReference type="GO" id="GO:0019316">
    <property type="term" value="P:D-allose catabolic process"/>
    <property type="evidence" value="ECO:0007669"/>
    <property type="project" value="TreeGrafter"/>
</dbReference>
<dbReference type="InterPro" id="IPR003500">
    <property type="entry name" value="RpiB_LacA_LacB"/>
</dbReference>
<evidence type="ECO:0000256" key="1">
    <source>
        <dbReference type="ARBA" id="ARBA00008754"/>
    </source>
</evidence>
<organism evidence="2 3">
    <name type="scientific">Kibdelosporangium aridum</name>
    <dbReference type="NCBI Taxonomy" id="2030"/>
    <lineage>
        <taxon>Bacteria</taxon>
        <taxon>Bacillati</taxon>
        <taxon>Actinomycetota</taxon>
        <taxon>Actinomycetes</taxon>
        <taxon>Pseudonocardiales</taxon>
        <taxon>Pseudonocardiaceae</taxon>
        <taxon>Kibdelosporangium</taxon>
    </lineage>
</organism>
<evidence type="ECO:0000313" key="3">
    <source>
        <dbReference type="Proteomes" id="UP000192674"/>
    </source>
</evidence>
<gene>
    <name evidence="2" type="ORF">SAMN05661093_07429</name>
</gene>
<sequence>MRIAIAADHNGVPMKKYLTEWLVSQGHEVDDRGTHDVEVVDYPLLCADVCAEVVGGTAERAIVIGGTGGGEAIACNKVRGIRAGLGHSVFLAEISAAHNKTNVLVLGAKVISDQDAVEITKTWLTTPFKGDRHQTRLDQIAAMEAGF</sequence>
<dbReference type="InterPro" id="IPR036569">
    <property type="entry name" value="RpiB_LacA_LacB_sf"/>
</dbReference>
<dbReference type="NCBIfam" id="TIGR00689">
    <property type="entry name" value="rpiB_lacA_lacB"/>
    <property type="match status" value="1"/>
</dbReference>